<gene>
    <name evidence="2" type="ORF">GTK09_23905</name>
</gene>
<dbReference type="SUPFAM" id="SSF52540">
    <property type="entry name" value="P-loop containing nucleoside triphosphate hydrolases"/>
    <property type="match status" value="1"/>
</dbReference>
<keyword evidence="3" id="KW-1185">Reference proteome</keyword>
<dbReference type="PANTHER" id="PTHR38462:SF1">
    <property type="entry name" value="YPRB RIBONUCLEASE H-LIKE DOMAIN-CONTAINING PROTEIN"/>
    <property type="match status" value="1"/>
</dbReference>
<dbReference type="InterPro" id="IPR038720">
    <property type="entry name" value="YprB_RNase_H-like_dom"/>
</dbReference>
<dbReference type="AlphaFoldDB" id="A0A6N9TB68"/>
<proteinExistence type="predicted"/>
<feature type="domain" description="YprB ribonuclease H-like" evidence="1">
    <location>
        <begin position="57"/>
        <end position="206"/>
    </location>
</feature>
<evidence type="ECO:0000313" key="3">
    <source>
        <dbReference type="Proteomes" id="UP000469011"/>
    </source>
</evidence>
<accession>A0A6N9TB68</accession>
<dbReference type="SUPFAM" id="SSF53098">
    <property type="entry name" value="Ribonuclease H-like"/>
    <property type="match status" value="1"/>
</dbReference>
<evidence type="ECO:0000313" key="2">
    <source>
        <dbReference type="EMBL" id="NDW07465.1"/>
    </source>
</evidence>
<dbReference type="Pfam" id="PF13238">
    <property type="entry name" value="AAA_18"/>
    <property type="match status" value="1"/>
</dbReference>
<evidence type="ECO:0000259" key="1">
    <source>
        <dbReference type="Pfam" id="PF13482"/>
    </source>
</evidence>
<dbReference type="EMBL" id="JAAAMG010000030">
    <property type="protein sequence ID" value="NDW07465.1"/>
    <property type="molecule type" value="Genomic_DNA"/>
</dbReference>
<sequence>MSFFGLAIDDANLDGPAPSGAVVRPPRSAPSVVRRASFPSNLTALLAACAERPEQVLFLDVETTGLSHFYDEITVVGWSYKGRASTIVKGDCHRALVEDARNAVAIVTFNGIRFDSRFLRAEYPDVVLPQHHLDLMYLCRRAGLKGGQKAIEKALGIELRTNVNGIDGLAAVTLWHRYVRGDVGALESLVRYNRADIAAMGAILDRVLVCLDVAPDLFVGDVCFEKWAGPCGSEELPTFEPRKADDLRQLDFKSLLGKGPAANARIVGIDLTGSEARGSGWCLLDGDKCQVSTIFTDRDLIDRTMSSRPDLISIDSPLCLPSGRISVDDADPGRERFGIMRECERELKRRGVNVYPCLLPSMQKLTARGMVLAEEFRRRGVPVIESYPGAAQDIMRIPRKGAGVEWLRLGLEEFGLQGDFGEATHDELDAATSALVGSFHWAGLSESLGTADEPPLIIPMLSGAPHRLLIGISGPIAAGKTTLARELEALGFAYTRFSEVIDDELRARGLPLDRFERQRLGAEINRTGRQRWLAGRTLARVGGAERVVVDGLRFADDHAFFAEHAGGSYLHVFVDADEALRRERYALRSHGDFDVAASGNVESGIGTLSELAHCRFLNYRTRDAVAVEARNLVTIVMKGGSCLSR</sequence>
<dbReference type="PANTHER" id="PTHR38462">
    <property type="entry name" value="EXONUCLEASE-LIKE PROTEIN"/>
    <property type="match status" value="1"/>
</dbReference>
<name>A0A6N9TB68_9HYPH</name>
<organism evidence="2 3">
    <name type="scientific">Jiella pacifica</name>
    <dbReference type="NCBI Taxonomy" id="2696469"/>
    <lineage>
        <taxon>Bacteria</taxon>
        <taxon>Pseudomonadati</taxon>
        <taxon>Pseudomonadota</taxon>
        <taxon>Alphaproteobacteria</taxon>
        <taxon>Hyphomicrobiales</taxon>
        <taxon>Aurantimonadaceae</taxon>
        <taxon>Jiella</taxon>
    </lineage>
</organism>
<protein>
    <submittedName>
        <fullName evidence="2">DUF429 domain-containing protein</fullName>
    </submittedName>
</protein>
<dbReference type="InterPro" id="IPR027417">
    <property type="entry name" value="P-loop_NTPase"/>
</dbReference>
<dbReference type="InterPro" id="IPR012337">
    <property type="entry name" value="RNaseH-like_sf"/>
</dbReference>
<reference evidence="2 3" key="1">
    <citation type="submission" date="2020-01" db="EMBL/GenBank/DDBJ databases">
        <title>Jiella pacifica sp. nov.</title>
        <authorList>
            <person name="Xue Z."/>
            <person name="Zhu S."/>
            <person name="Chen J."/>
            <person name="Yang J."/>
        </authorList>
    </citation>
    <scope>NUCLEOTIDE SEQUENCE [LARGE SCALE GENOMIC DNA]</scope>
    <source>
        <strain evidence="2 3">40Bstr34</strain>
    </source>
</reference>
<dbReference type="Pfam" id="PF13482">
    <property type="entry name" value="RNase_H_2"/>
    <property type="match status" value="1"/>
</dbReference>
<dbReference type="RefSeq" id="WP_163465923.1">
    <property type="nucleotide sequence ID" value="NZ_JAAAMG010000030.1"/>
</dbReference>
<dbReference type="Proteomes" id="UP000469011">
    <property type="component" value="Unassembled WGS sequence"/>
</dbReference>
<dbReference type="Gene3D" id="3.40.50.300">
    <property type="entry name" value="P-loop containing nucleotide triphosphate hydrolases"/>
    <property type="match status" value="1"/>
</dbReference>
<comment type="caution">
    <text evidence="2">The sequence shown here is derived from an EMBL/GenBank/DDBJ whole genome shotgun (WGS) entry which is preliminary data.</text>
</comment>